<name>A0A286XQ89_CAVPO</name>
<dbReference type="Gene3D" id="2.60.40.1530">
    <property type="entry name" value="ntegrin, alpha v. Chain A, domain 4"/>
    <property type="match status" value="1"/>
</dbReference>
<keyword evidence="4" id="KW-0401">Integrin</keyword>
<dbReference type="PANTHER" id="PTHR23220">
    <property type="entry name" value="INTEGRIN ALPHA"/>
    <property type="match status" value="1"/>
</dbReference>
<evidence type="ECO:0000256" key="7">
    <source>
        <dbReference type="ARBA" id="ARBA00023180"/>
    </source>
</evidence>
<dbReference type="VEuPathDB" id="HostDB:ENSCPOG00000031568"/>
<dbReference type="GO" id="GO:0009897">
    <property type="term" value="C:external side of plasma membrane"/>
    <property type="evidence" value="ECO:0007669"/>
    <property type="project" value="TreeGrafter"/>
</dbReference>
<feature type="domain" description="Integrin alpha-X-like third Ig-like" evidence="9">
    <location>
        <begin position="2"/>
        <end position="120"/>
    </location>
</feature>
<dbReference type="Proteomes" id="UP000005447">
    <property type="component" value="Unassembled WGS sequence"/>
</dbReference>
<dbReference type="Pfam" id="PF21520">
    <property type="entry name" value="ITGAX-like_Ig_3"/>
    <property type="match status" value="1"/>
</dbReference>
<dbReference type="GO" id="GO:0033627">
    <property type="term" value="P:cell adhesion mediated by integrin"/>
    <property type="evidence" value="ECO:0007669"/>
    <property type="project" value="TreeGrafter"/>
</dbReference>
<dbReference type="GeneTree" id="ENSGT00940000160953"/>
<dbReference type="SUPFAM" id="SSF69179">
    <property type="entry name" value="Integrin domains"/>
    <property type="match status" value="1"/>
</dbReference>
<organism evidence="10 11">
    <name type="scientific">Cavia porcellus</name>
    <name type="common">Guinea pig</name>
    <dbReference type="NCBI Taxonomy" id="10141"/>
    <lineage>
        <taxon>Eukaryota</taxon>
        <taxon>Metazoa</taxon>
        <taxon>Chordata</taxon>
        <taxon>Craniata</taxon>
        <taxon>Vertebrata</taxon>
        <taxon>Euteleostomi</taxon>
        <taxon>Mammalia</taxon>
        <taxon>Eutheria</taxon>
        <taxon>Euarchontoglires</taxon>
        <taxon>Glires</taxon>
        <taxon>Rodentia</taxon>
        <taxon>Hystricomorpha</taxon>
        <taxon>Caviidae</taxon>
        <taxon>Cavia</taxon>
    </lineage>
</organism>
<dbReference type="GO" id="GO:0005178">
    <property type="term" value="F:integrin binding"/>
    <property type="evidence" value="ECO:0007669"/>
    <property type="project" value="TreeGrafter"/>
</dbReference>
<evidence type="ECO:0000256" key="6">
    <source>
        <dbReference type="ARBA" id="ARBA00023170"/>
    </source>
</evidence>
<evidence type="ECO:0000256" key="5">
    <source>
        <dbReference type="ARBA" id="ARBA00023136"/>
    </source>
</evidence>
<comment type="similarity">
    <text evidence="2">Belongs to the integrin alpha chain family.</text>
</comment>
<dbReference type="GO" id="GO:0007229">
    <property type="term" value="P:integrin-mediated signaling pathway"/>
    <property type="evidence" value="ECO:0007669"/>
    <property type="project" value="UniProtKB-KW"/>
</dbReference>
<sequence>MTVWDVTLRAPSQSLSCVSEREPPQHSDFLAQIPRSSVVDCSIADCLRFRCDVPSFGIREELDFILKGNLSFGWVSQTLQKKVLVVSVAEITFNRSMYSQLPGQEAFLRAQMETVLEEFEVYNPISLMIGSCVGGLLLLALITASLYK</sequence>
<evidence type="ECO:0000256" key="2">
    <source>
        <dbReference type="ARBA" id="ARBA00008054"/>
    </source>
</evidence>
<dbReference type="Gene3D" id="1.20.5.930">
    <property type="entry name" value="Bicelle-embedded integrin alpha(iib) transmembrane segment"/>
    <property type="match status" value="1"/>
</dbReference>
<evidence type="ECO:0000256" key="4">
    <source>
        <dbReference type="ARBA" id="ARBA00023037"/>
    </source>
</evidence>
<gene>
    <name evidence="10" type="primary">ITGAD</name>
</gene>
<protein>
    <submittedName>
        <fullName evidence="10">Integrin subunit alpha D</fullName>
    </submittedName>
</protein>
<dbReference type="PANTHER" id="PTHR23220:SF132">
    <property type="entry name" value="INTEGRIN ALPHA-D"/>
    <property type="match status" value="1"/>
</dbReference>
<dbReference type="InterPro" id="IPR048633">
    <property type="entry name" value="ITGAX-like_Ig_3"/>
</dbReference>
<evidence type="ECO:0000259" key="9">
    <source>
        <dbReference type="Pfam" id="PF21520"/>
    </source>
</evidence>
<dbReference type="Ensembl" id="ENSCPOT00000032811.1">
    <property type="protein sequence ID" value="ENSCPOP00000027693.1"/>
    <property type="gene ID" value="ENSCPOG00000031568.1"/>
</dbReference>
<evidence type="ECO:0000313" key="10">
    <source>
        <dbReference type="Ensembl" id="ENSCPOP00000027693.1"/>
    </source>
</evidence>
<reference evidence="10" key="2">
    <citation type="submission" date="2025-08" db="UniProtKB">
        <authorList>
            <consortium name="Ensembl"/>
        </authorList>
    </citation>
    <scope>IDENTIFICATION</scope>
    <source>
        <strain evidence="10">2N</strain>
    </source>
</reference>
<keyword evidence="8" id="KW-0812">Transmembrane</keyword>
<dbReference type="GO" id="GO:0008305">
    <property type="term" value="C:integrin complex"/>
    <property type="evidence" value="ECO:0007669"/>
    <property type="project" value="TreeGrafter"/>
</dbReference>
<evidence type="ECO:0000313" key="11">
    <source>
        <dbReference type="Proteomes" id="UP000005447"/>
    </source>
</evidence>
<evidence type="ECO:0000256" key="1">
    <source>
        <dbReference type="ARBA" id="ARBA00004479"/>
    </source>
</evidence>
<dbReference type="AlphaFoldDB" id="A0A286XQ89"/>
<keyword evidence="3" id="KW-0130">Cell adhesion</keyword>
<keyword evidence="8" id="KW-1133">Transmembrane helix</keyword>
<dbReference type="GO" id="GO:0098609">
    <property type="term" value="P:cell-cell adhesion"/>
    <property type="evidence" value="ECO:0007669"/>
    <property type="project" value="TreeGrafter"/>
</dbReference>
<comment type="subcellular location">
    <subcellularLocation>
        <location evidence="1">Membrane</location>
        <topology evidence="1">Single-pass type I membrane protein</topology>
    </subcellularLocation>
</comment>
<evidence type="ECO:0000256" key="3">
    <source>
        <dbReference type="ARBA" id="ARBA00022889"/>
    </source>
</evidence>
<dbReference type="GO" id="GO:0007160">
    <property type="term" value="P:cell-matrix adhesion"/>
    <property type="evidence" value="ECO:0007669"/>
    <property type="project" value="TreeGrafter"/>
</dbReference>
<keyword evidence="7" id="KW-0325">Glycoprotein</keyword>
<proteinExistence type="inferred from homology"/>
<feature type="transmembrane region" description="Helical" evidence="8">
    <location>
        <begin position="125"/>
        <end position="147"/>
    </location>
</feature>
<reference evidence="10" key="3">
    <citation type="submission" date="2025-09" db="UniProtKB">
        <authorList>
            <consortium name="Ensembl"/>
        </authorList>
    </citation>
    <scope>IDENTIFICATION</scope>
    <source>
        <strain evidence="10">2N</strain>
    </source>
</reference>
<dbReference type="Bgee" id="ENSCPOG00000031568">
    <property type="expression patterns" value="Expressed in testis and 6 other cell types or tissues"/>
</dbReference>
<keyword evidence="5 8" id="KW-0472">Membrane</keyword>
<dbReference type="EMBL" id="AAKN02007789">
    <property type="status" value="NOT_ANNOTATED_CDS"/>
    <property type="molecule type" value="Genomic_DNA"/>
</dbReference>
<evidence type="ECO:0000256" key="8">
    <source>
        <dbReference type="SAM" id="Phobius"/>
    </source>
</evidence>
<keyword evidence="6" id="KW-0675">Receptor</keyword>
<dbReference type="InterPro" id="IPR032695">
    <property type="entry name" value="Integrin_dom_sf"/>
</dbReference>
<reference evidence="11" key="1">
    <citation type="journal article" date="2011" name="Nature">
        <title>A high-resolution map of human evolutionary constraint using 29 mammals.</title>
        <authorList>
            <person name="Lindblad-Toh K."/>
            <person name="Garber M."/>
            <person name="Zuk O."/>
            <person name="Lin M.F."/>
            <person name="Parker B.J."/>
            <person name="Washietl S."/>
            <person name="Kheradpour P."/>
            <person name="Ernst J."/>
            <person name="Jordan G."/>
            <person name="Mauceli E."/>
            <person name="Ward L.D."/>
            <person name="Lowe C.B."/>
            <person name="Holloway A.K."/>
            <person name="Clamp M."/>
            <person name="Gnerre S."/>
            <person name="Alfoldi J."/>
            <person name="Beal K."/>
            <person name="Chang J."/>
            <person name="Clawson H."/>
            <person name="Cuff J."/>
            <person name="Di Palma F."/>
            <person name="Fitzgerald S."/>
            <person name="Flicek P."/>
            <person name="Guttman M."/>
            <person name="Hubisz M.J."/>
            <person name="Jaffe D.B."/>
            <person name="Jungreis I."/>
            <person name="Kent W.J."/>
            <person name="Kostka D."/>
            <person name="Lara M."/>
            <person name="Martins A.L."/>
            <person name="Massingham T."/>
            <person name="Moltke I."/>
            <person name="Raney B.J."/>
            <person name="Rasmussen M.D."/>
            <person name="Robinson J."/>
            <person name="Stark A."/>
            <person name="Vilella A.J."/>
            <person name="Wen J."/>
            <person name="Xie X."/>
            <person name="Zody M.C."/>
            <person name="Baldwin J."/>
            <person name="Bloom T."/>
            <person name="Chin C.W."/>
            <person name="Heiman D."/>
            <person name="Nicol R."/>
            <person name="Nusbaum C."/>
            <person name="Young S."/>
            <person name="Wilkinson J."/>
            <person name="Worley K.C."/>
            <person name="Kovar C.L."/>
            <person name="Muzny D.M."/>
            <person name="Gibbs R.A."/>
            <person name="Cree A."/>
            <person name="Dihn H.H."/>
            <person name="Fowler G."/>
            <person name="Jhangiani S."/>
            <person name="Joshi V."/>
            <person name="Lee S."/>
            <person name="Lewis L.R."/>
            <person name="Nazareth L.V."/>
            <person name="Okwuonu G."/>
            <person name="Santibanez J."/>
            <person name="Warren W.C."/>
            <person name="Mardis E.R."/>
            <person name="Weinstock G.M."/>
            <person name="Wilson R.K."/>
            <person name="Delehaunty K."/>
            <person name="Dooling D."/>
            <person name="Fronik C."/>
            <person name="Fulton L."/>
            <person name="Fulton B."/>
            <person name="Graves T."/>
            <person name="Minx P."/>
            <person name="Sodergren E."/>
            <person name="Birney E."/>
            <person name="Margulies E.H."/>
            <person name="Herrero J."/>
            <person name="Green E.D."/>
            <person name="Haussler D."/>
            <person name="Siepel A."/>
            <person name="Goldman N."/>
            <person name="Pollard K.S."/>
            <person name="Pedersen J.S."/>
            <person name="Lander E.S."/>
            <person name="Kellis M."/>
        </authorList>
    </citation>
    <scope>NUCLEOTIDE SEQUENCE [LARGE SCALE GENOMIC DNA]</scope>
    <source>
        <strain evidence="11">2N</strain>
    </source>
</reference>
<keyword evidence="11" id="KW-1185">Reference proteome</keyword>
<accession>A0A286XQ89</accession>